<dbReference type="RefSeq" id="WP_124088586.1">
    <property type="nucleotide sequence ID" value="NZ_UXAW01000119.1"/>
</dbReference>
<feature type="compositionally biased region" description="Low complexity" evidence="1">
    <location>
        <begin position="292"/>
        <end position="302"/>
    </location>
</feature>
<accession>A0A3P5XFR9</accession>
<evidence type="ECO:0000313" key="3">
    <source>
        <dbReference type="Proteomes" id="UP000277498"/>
    </source>
</evidence>
<evidence type="ECO:0000313" key="2">
    <source>
        <dbReference type="EMBL" id="VDC33594.1"/>
    </source>
</evidence>
<sequence length="318" mass="33640">MERLTNRILPLAGLLLPLATIGLLAVLLADPFRARRSFLIEADTLAAVITFEGGTSHWDLGEAMLCRPLERIDLRAAPGSGPCDSRRFAGSVGPVALAWNDGATVAITDRGARGLTLRITGLAGLPDGSLVVLSHERLAELGALSFAGHLVLGRSALSGESGLLLSGSYEARERPLLSSQTETVKSGVLRSGDSVRILEDGESALTYGHLTLPEDPDQRGLHLVGVSAPGRTALEVSYFGGRAPNLIRPNWVDRALTSPLLIAGLFLISAGAGQIQLLIASVARLTGAKGIAGQQAARSPARPARRPRKKGRLRRWRQ</sequence>
<feature type="compositionally biased region" description="Basic residues" evidence="1">
    <location>
        <begin position="303"/>
        <end position="318"/>
    </location>
</feature>
<dbReference type="Proteomes" id="UP000277498">
    <property type="component" value="Unassembled WGS sequence"/>
</dbReference>
<gene>
    <name evidence="2" type="ORF">XINFAN_03907</name>
</gene>
<organism evidence="2 3">
    <name type="scientific">Pseudogemmobacter humi</name>
    <dbReference type="NCBI Taxonomy" id="2483812"/>
    <lineage>
        <taxon>Bacteria</taxon>
        <taxon>Pseudomonadati</taxon>
        <taxon>Pseudomonadota</taxon>
        <taxon>Alphaproteobacteria</taxon>
        <taxon>Rhodobacterales</taxon>
        <taxon>Paracoccaceae</taxon>
        <taxon>Pseudogemmobacter</taxon>
    </lineage>
</organism>
<keyword evidence="3" id="KW-1185">Reference proteome</keyword>
<reference evidence="2 3" key="1">
    <citation type="submission" date="2018-11" db="EMBL/GenBank/DDBJ databases">
        <authorList>
            <person name="Criscuolo A."/>
        </authorList>
    </citation>
    <scope>NUCLEOTIDE SEQUENCE [LARGE SCALE GENOMIC DNA]</scope>
    <source>
        <strain evidence="2">ACIP111625</strain>
    </source>
</reference>
<proteinExistence type="predicted"/>
<dbReference type="AlphaFoldDB" id="A0A3P5XFR9"/>
<protein>
    <submittedName>
        <fullName evidence="2">Uncharacterized protein</fullName>
    </submittedName>
</protein>
<evidence type="ECO:0000256" key="1">
    <source>
        <dbReference type="SAM" id="MobiDB-lite"/>
    </source>
</evidence>
<feature type="region of interest" description="Disordered" evidence="1">
    <location>
        <begin position="292"/>
        <end position="318"/>
    </location>
</feature>
<name>A0A3P5XFR9_9RHOB</name>
<dbReference type="EMBL" id="UXAW01000119">
    <property type="protein sequence ID" value="VDC33594.1"/>
    <property type="molecule type" value="Genomic_DNA"/>
</dbReference>
<dbReference type="OrthoDB" id="7877439at2"/>